<keyword evidence="2 5" id="KW-0690">Ribosome biogenesis</keyword>
<evidence type="ECO:0000256" key="3">
    <source>
        <dbReference type="ARBA" id="ARBA00022730"/>
    </source>
</evidence>
<proteinExistence type="inferred from homology"/>
<dbReference type="PANTHER" id="PTHR38101">
    <property type="entry name" value="UPF0307 PROTEIN YJGA"/>
    <property type="match status" value="1"/>
</dbReference>
<protein>
    <recommendedName>
        <fullName evidence="5">Dual-action ribosomal maturation protein DarP</fullName>
    </recommendedName>
    <alternativeName>
        <fullName evidence="5">Large ribosomal subunit assembly factor DarP</fullName>
    </alternativeName>
</protein>
<comment type="caution">
    <text evidence="7">The sequence shown here is derived from an EMBL/GenBank/DDBJ whole genome shotgun (WGS) entry which is preliminary data.</text>
</comment>
<evidence type="ECO:0000256" key="2">
    <source>
        <dbReference type="ARBA" id="ARBA00022517"/>
    </source>
</evidence>
<organism evidence="7 8">
    <name type="scientific">Brumicola blandensis</name>
    <dbReference type="NCBI Taxonomy" id="3075611"/>
    <lineage>
        <taxon>Bacteria</taxon>
        <taxon>Pseudomonadati</taxon>
        <taxon>Pseudomonadota</taxon>
        <taxon>Gammaproteobacteria</taxon>
        <taxon>Alteromonadales</taxon>
        <taxon>Alteromonadaceae</taxon>
        <taxon>Brumicola</taxon>
    </lineage>
</organism>
<dbReference type="AlphaFoldDB" id="A0AAW8R6K1"/>
<keyword evidence="1 5" id="KW-0963">Cytoplasm</keyword>
<keyword evidence="8" id="KW-1185">Reference proteome</keyword>
<evidence type="ECO:0000313" key="8">
    <source>
        <dbReference type="Proteomes" id="UP001249020"/>
    </source>
</evidence>
<evidence type="ECO:0000256" key="6">
    <source>
        <dbReference type="SAM" id="MobiDB-lite"/>
    </source>
</evidence>
<comment type="subcellular location">
    <subcellularLocation>
        <location evidence="5">Cytoplasm</location>
    </subcellularLocation>
    <text evidence="5">Associates with late stage pre-50S ribosomal subunits.</text>
</comment>
<comment type="similarity">
    <text evidence="5">Belongs to the DarP family.</text>
</comment>
<dbReference type="GO" id="GO:0043022">
    <property type="term" value="F:ribosome binding"/>
    <property type="evidence" value="ECO:0007669"/>
    <property type="project" value="UniProtKB-UniRule"/>
</dbReference>
<dbReference type="Pfam" id="PF04751">
    <property type="entry name" value="DarP"/>
    <property type="match status" value="1"/>
</dbReference>
<sequence>MNTEPSHEPLLDENGDPIKSKTQLKQEAEDLKKIGGILVDLTPGQLNEIPLDDELIDAIALAQRINKKKDGFRRQLQLIGKLLRSRDMAEIESAINKLRAHHLKSNTHFHLLEELRDKIVDKGDSAIQELLNEHPQLDRQKLRQMQRQAVKQRETEKPPKAAREIFQYLKQNIEE</sequence>
<dbReference type="Proteomes" id="UP001249020">
    <property type="component" value="Unassembled WGS sequence"/>
</dbReference>
<keyword evidence="3 5" id="KW-0699">rRNA-binding</keyword>
<reference evidence="7 8" key="1">
    <citation type="submission" date="2023-09" db="EMBL/GenBank/DDBJ databases">
        <authorList>
            <person name="Rey-Velasco X."/>
        </authorList>
    </citation>
    <scope>NUCLEOTIDE SEQUENCE [LARGE SCALE GENOMIC DNA]</scope>
    <source>
        <strain evidence="7 8">W409</strain>
    </source>
</reference>
<dbReference type="GO" id="GO:0019843">
    <property type="term" value="F:rRNA binding"/>
    <property type="evidence" value="ECO:0007669"/>
    <property type="project" value="UniProtKB-UniRule"/>
</dbReference>
<dbReference type="PIRSF" id="PIRSF016183">
    <property type="entry name" value="UCP016183"/>
    <property type="match status" value="1"/>
</dbReference>
<gene>
    <name evidence="7" type="primary">yjgA</name>
    <name evidence="5" type="synonym">darP</name>
    <name evidence="7" type="ORF">RM544_12900</name>
</gene>
<evidence type="ECO:0000313" key="7">
    <source>
        <dbReference type="EMBL" id="MDT0583440.1"/>
    </source>
</evidence>
<dbReference type="GO" id="GO:0005829">
    <property type="term" value="C:cytosol"/>
    <property type="evidence" value="ECO:0007669"/>
    <property type="project" value="TreeGrafter"/>
</dbReference>
<dbReference type="NCBIfam" id="NF003593">
    <property type="entry name" value="PRK05255.1-1"/>
    <property type="match status" value="1"/>
</dbReference>
<dbReference type="SUPFAM" id="SSF158710">
    <property type="entry name" value="PSPTO4464-like"/>
    <property type="match status" value="1"/>
</dbReference>
<evidence type="ECO:0000256" key="4">
    <source>
        <dbReference type="ARBA" id="ARBA00022884"/>
    </source>
</evidence>
<dbReference type="HAMAP" id="MF_00765">
    <property type="entry name" value="DarP"/>
    <property type="match status" value="1"/>
</dbReference>
<comment type="function">
    <text evidence="5">Member of a network of 50S ribosomal subunit biogenesis factors which assembles along the 30S-50S interface, preventing incorrect 23S rRNA structures from forming. Promotes peptidyl transferase center (PTC) maturation.</text>
</comment>
<feature type="region of interest" description="Disordered" evidence="6">
    <location>
        <begin position="1"/>
        <end position="24"/>
    </location>
</feature>
<dbReference type="InterPro" id="IPR006839">
    <property type="entry name" value="DarP"/>
</dbReference>
<dbReference type="InterPro" id="IPR023153">
    <property type="entry name" value="DarP_sf"/>
</dbReference>
<name>A0AAW8R6K1_9ALTE</name>
<dbReference type="Gene3D" id="1.10.60.30">
    <property type="entry name" value="PSPTO4464-like domains"/>
    <property type="match status" value="2"/>
</dbReference>
<evidence type="ECO:0000256" key="5">
    <source>
        <dbReference type="HAMAP-Rule" id="MF_00765"/>
    </source>
</evidence>
<keyword evidence="4 5" id="KW-0694">RNA-binding</keyword>
<evidence type="ECO:0000256" key="1">
    <source>
        <dbReference type="ARBA" id="ARBA00022490"/>
    </source>
</evidence>
<dbReference type="GO" id="GO:1902626">
    <property type="term" value="P:assembly of large subunit precursor of preribosome"/>
    <property type="evidence" value="ECO:0007669"/>
    <property type="project" value="UniProtKB-UniRule"/>
</dbReference>
<dbReference type="CDD" id="cd16331">
    <property type="entry name" value="YjgA-like"/>
    <property type="match status" value="1"/>
</dbReference>
<dbReference type="PANTHER" id="PTHR38101:SF1">
    <property type="entry name" value="UPF0307 PROTEIN YJGA"/>
    <property type="match status" value="1"/>
</dbReference>
<dbReference type="RefSeq" id="WP_311362363.1">
    <property type="nucleotide sequence ID" value="NZ_JAVRIE010000005.1"/>
</dbReference>
<accession>A0AAW8R6K1</accession>
<dbReference type="EMBL" id="JAVRIE010000005">
    <property type="protein sequence ID" value="MDT0583440.1"/>
    <property type="molecule type" value="Genomic_DNA"/>
</dbReference>